<evidence type="ECO:0000313" key="2">
    <source>
        <dbReference type="EMBL" id="KEQ29131.1"/>
    </source>
</evidence>
<name>A0A081PEK8_9SPHI</name>
<dbReference type="SUPFAM" id="SSF51735">
    <property type="entry name" value="NAD(P)-binding Rossmann-fold domains"/>
    <property type="match status" value="1"/>
</dbReference>
<dbReference type="Gene3D" id="3.40.50.720">
    <property type="entry name" value="NAD(P)-binding Rossmann-like Domain"/>
    <property type="match status" value="1"/>
</dbReference>
<dbReference type="AlphaFoldDB" id="A0A081PEK8"/>
<dbReference type="GO" id="GO:0004029">
    <property type="term" value="F:aldehyde dehydrogenase (NAD+) activity"/>
    <property type="evidence" value="ECO:0007669"/>
    <property type="project" value="TreeGrafter"/>
</dbReference>
<dbReference type="PANTHER" id="PTHR48079">
    <property type="entry name" value="PROTEIN YEEZ"/>
    <property type="match status" value="1"/>
</dbReference>
<comment type="caution">
    <text evidence="2">The sequence shown here is derived from an EMBL/GenBank/DDBJ whole genome shotgun (WGS) entry which is preliminary data.</text>
</comment>
<proteinExistence type="predicted"/>
<keyword evidence="3" id="KW-1185">Reference proteome</keyword>
<dbReference type="InterPro" id="IPR036291">
    <property type="entry name" value="NAD(P)-bd_dom_sf"/>
</dbReference>
<sequence length="297" mass="31837">MKVFVTGATGFVGSAVVQELIKKGHQVIGLSKNEESDKALAAVGVQSHRGNLTDLKSLKNGAAAADGLIHTAFNHDFSKFKESSENDRKIIEAFGDVYAGSQRPMIITSAIGLLTRGRLVDETEIPAAGQNPRIATERAVDAVAARGVNVSIVRLSPSVHGEGDHAFIPMLIKIARQKGISVYTEEGSNRWPAVHRLDAAKLFVLALEKTAKGGTRYHGVSEEGILFKDIAEAIGKGLNVPVVSKNKEESATHFETFAHFAAMDIHASSKITQESLGWQPVMPGLIANLNGDIYFNS</sequence>
<dbReference type="Proteomes" id="UP000028007">
    <property type="component" value="Unassembled WGS sequence"/>
</dbReference>
<dbReference type="eggNOG" id="COG0451">
    <property type="taxonomic scope" value="Bacteria"/>
</dbReference>
<evidence type="ECO:0000313" key="3">
    <source>
        <dbReference type="Proteomes" id="UP000028007"/>
    </source>
</evidence>
<dbReference type="EMBL" id="JNFF01000083">
    <property type="protein sequence ID" value="KEQ29131.1"/>
    <property type="molecule type" value="Genomic_DNA"/>
</dbReference>
<feature type="domain" description="NAD-dependent epimerase/dehydratase" evidence="1">
    <location>
        <begin position="3"/>
        <end position="73"/>
    </location>
</feature>
<dbReference type="InterPro" id="IPR001509">
    <property type="entry name" value="Epimerase_deHydtase"/>
</dbReference>
<dbReference type="PANTHER" id="PTHR48079:SF6">
    <property type="entry name" value="NAD(P)-BINDING DOMAIN-CONTAINING PROTEIN-RELATED"/>
    <property type="match status" value="1"/>
</dbReference>
<dbReference type="GO" id="GO:0005737">
    <property type="term" value="C:cytoplasm"/>
    <property type="evidence" value="ECO:0007669"/>
    <property type="project" value="TreeGrafter"/>
</dbReference>
<reference evidence="2 3" key="1">
    <citation type="journal article" date="1992" name="Int. J. Syst. Bacteriol.">
        <title>Sphingobacterium antarcticus sp. nov. a Psychrotrophic Bacterium from the Soils of Schirmacher Oasis, Antarctica.</title>
        <authorList>
            <person name="Shivaji S."/>
            <person name="Ray M.K."/>
            <person name="Rao N.S."/>
            <person name="Saiserr L."/>
            <person name="Jagannadham M.V."/>
            <person name="Kumar G.S."/>
            <person name="Reddy G."/>
            <person name="Bhargava P.M."/>
        </authorList>
    </citation>
    <scope>NUCLEOTIDE SEQUENCE [LARGE SCALE GENOMIC DNA]</scope>
    <source>
        <strain evidence="2 3">4BY</strain>
    </source>
</reference>
<evidence type="ECO:0000259" key="1">
    <source>
        <dbReference type="Pfam" id="PF01370"/>
    </source>
</evidence>
<dbReference type="OrthoDB" id="9807212at2"/>
<dbReference type="CDD" id="cd05262">
    <property type="entry name" value="SDR_a7"/>
    <property type="match status" value="1"/>
</dbReference>
<protein>
    <submittedName>
        <fullName evidence="2">3-beta hydroxysteroid dehydrogenase</fullName>
    </submittedName>
</protein>
<dbReference type="Pfam" id="PF01370">
    <property type="entry name" value="Epimerase"/>
    <property type="match status" value="1"/>
</dbReference>
<dbReference type="InterPro" id="IPR051783">
    <property type="entry name" value="NAD(P)-dependent_oxidoreduct"/>
</dbReference>
<accession>A0A081PEK8</accession>
<organism evidence="2 3">
    <name type="scientific">Pedobacter antarcticus 4BY</name>
    <dbReference type="NCBI Taxonomy" id="1358423"/>
    <lineage>
        <taxon>Bacteria</taxon>
        <taxon>Pseudomonadati</taxon>
        <taxon>Bacteroidota</taxon>
        <taxon>Sphingobacteriia</taxon>
        <taxon>Sphingobacteriales</taxon>
        <taxon>Sphingobacteriaceae</taxon>
        <taxon>Pedobacter</taxon>
    </lineage>
</organism>
<dbReference type="RefSeq" id="WP_037442744.1">
    <property type="nucleotide sequence ID" value="NZ_JNFF01000083.1"/>
</dbReference>
<gene>
    <name evidence="2" type="ORF">N180_09815</name>
</gene>